<feature type="transmembrane region" description="Helical" evidence="1">
    <location>
        <begin position="86"/>
        <end position="107"/>
    </location>
</feature>
<dbReference type="OrthoDB" id="6059116at2"/>
<evidence type="ECO:0000256" key="1">
    <source>
        <dbReference type="SAM" id="Phobius"/>
    </source>
</evidence>
<sequence length="120" mass="13058">MSASSFTFLIYLFGFVGLASIGLLPFRAWQTLRGLSRSKSFPISRAVSLVFIALITAVALWADVQVTARIFKCLTGRYCGPTIAGGWIYLAMLGVVYFAFETAVLVVQKISRDKAINPAA</sequence>
<dbReference type="EMBL" id="SRYW01000011">
    <property type="protein sequence ID" value="TGY33210.1"/>
    <property type="molecule type" value="Genomic_DNA"/>
</dbReference>
<keyword evidence="1" id="KW-1133">Transmembrane helix</keyword>
<feature type="transmembrane region" description="Helical" evidence="1">
    <location>
        <begin position="6"/>
        <end position="26"/>
    </location>
</feature>
<accession>A0A4V3RIT2</accession>
<dbReference type="AlphaFoldDB" id="A0A4V3RIT2"/>
<comment type="caution">
    <text evidence="2">The sequence shown here is derived from an EMBL/GenBank/DDBJ whole genome shotgun (WGS) entry which is preliminary data.</text>
</comment>
<dbReference type="Proteomes" id="UP000306631">
    <property type="component" value="Unassembled WGS sequence"/>
</dbReference>
<proteinExistence type="predicted"/>
<evidence type="ECO:0000313" key="3">
    <source>
        <dbReference type="Proteomes" id="UP000306631"/>
    </source>
</evidence>
<reference evidence="2 3" key="1">
    <citation type="submission" date="2019-04" db="EMBL/GenBank/DDBJ databases">
        <title>Microbes associate with the intestines of laboratory mice.</title>
        <authorList>
            <person name="Navarre W."/>
            <person name="Wong E."/>
            <person name="Huang K."/>
            <person name="Tropini C."/>
            <person name="Ng K."/>
            <person name="Yu B."/>
        </authorList>
    </citation>
    <scope>NUCLEOTIDE SEQUENCE [LARGE SCALE GENOMIC DNA]</scope>
    <source>
        <strain evidence="2 3">NM62_B4-13</strain>
    </source>
</reference>
<organism evidence="2 3">
    <name type="scientific">Stenotrophomonas maltophilia</name>
    <name type="common">Pseudomonas maltophilia</name>
    <name type="synonym">Xanthomonas maltophilia</name>
    <dbReference type="NCBI Taxonomy" id="40324"/>
    <lineage>
        <taxon>Bacteria</taxon>
        <taxon>Pseudomonadati</taxon>
        <taxon>Pseudomonadota</taxon>
        <taxon>Gammaproteobacteria</taxon>
        <taxon>Lysobacterales</taxon>
        <taxon>Lysobacteraceae</taxon>
        <taxon>Stenotrophomonas</taxon>
        <taxon>Stenotrophomonas maltophilia group</taxon>
    </lineage>
</organism>
<gene>
    <name evidence="2" type="ORF">E5352_13460</name>
</gene>
<name>A0A4V3RIT2_STEMA</name>
<dbReference type="RefSeq" id="WP_136005781.1">
    <property type="nucleotide sequence ID" value="NZ_SRYW01000011.1"/>
</dbReference>
<evidence type="ECO:0008006" key="4">
    <source>
        <dbReference type="Google" id="ProtNLM"/>
    </source>
</evidence>
<evidence type="ECO:0000313" key="2">
    <source>
        <dbReference type="EMBL" id="TGY33210.1"/>
    </source>
</evidence>
<keyword evidence="1" id="KW-0472">Membrane</keyword>
<keyword evidence="1" id="KW-0812">Transmembrane</keyword>
<protein>
    <recommendedName>
        <fullName evidence="4">Transmembrane protein</fullName>
    </recommendedName>
</protein>
<feature type="transmembrane region" description="Helical" evidence="1">
    <location>
        <begin position="46"/>
        <end position="66"/>
    </location>
</feature>